<comment type="caution">
    <text evidence="2">The sequence shown here is derived from an EMBL/GenBank/DDBJ whole genome shotgun (WGS) entry which is preliminary data.</text>
</comment>
<sequence length="472" mass="54904">MSIDELRVIALQIGHVDDEYEAEIEDYNQDAGVAVFAWKKKESEELGIWIELANDGSLLNLSRDVWSTKKGFSNFSEEQLKKRALEFVNHHYPYAENQFTLEKWNQLEEGTYRLSYVSMALELPLPFSGFFLTIAKSGEITEFRYYGEAINIQYPEMLVEKEVIKEKFLTELNMDLQITEISSELYVDGDSQLHLVYEPSLPFYSYPADGHRDEYSDDEEDERSESLECIFRPKENQEQLNDLIGFDEQSFEKIREVDLGNVTGSVWRTKAGSSELQDDLTIDGFFHRRNDYTLKLMHDNESGNLHSMYSFLNRKGNLLLDYLECKELALQMLFHLYPLANQIFRLVVAKEGNEEGSNHFHYEFRVFHKEIPIRVGAAMISVNRTTGKIDHYMSPGLDPELLVSVNTQPAITEVETKEIYQRAFTIKLEWTQEYLENHESHYTLTYVPSFPLLEGEIAFIEAQTGQKILKKI</sequence>
<evidence type="ECO:0000313" key="3">
    <source>
        <dbReference type="Proteomes" id="UP001165287"/>
    </source>
</evidence>
<keyword evidence="3" id="KW-1185">Reference proteome</keyword>
<protein>
    <submittedName>
        <fullName evidence="2">DUF4901 domain-containing protein</fullName>
    </submittedName>
</protein>
<feature type="domain" description="YcdB/YcdC repeated" evidence="1">
    <location>
        <begin position="249"/>
        <end position="395"/>
    </location>
</feature>
<dbReference type="Pfam" id="PF16244">
    <property type="entry name" value="DUF4901"/>
    <property type="match status" value="2"/>
</dbReference>
<reference evidence="2" key="1">
    <citation type="submission" date="2024-05" db="EMBL/GenBank/DDBJ databases">
        <title>Metabacillus sp. nov., isolated from the rhizosphere soil of tomato plants.</title>
        <authorList>
            <person name="Ma R."/>
        </authorList>
    </citation>
    <scope>NUCLEOTIDE SEQUENCE</scope>
    <source>
        <strain evidence="2">DBTR6</strain>
    </source>
</reference>
<dbReference type="Proteomes" id="UP001165287">
    <property type="component" value="Unassembled WGS sequence"/>
</dbReference>
<feature type="domain" description="YcdB/YcdC repeated" evidence="1">
    <location>
        <begin position="4"/>
        <end position="147"/>
    </location>
</feature>
<evidence type="ECO:0000259" key="1">
    <source>
        <dbReference type="Pfam" id="PF16244"/>
    </source>
</evidence>
<accession>A0ABS7URM4</accession>
<evidence type="ECO:0000313" key="2">
    <source>
        <dbReference type="EMBL" id="MBZ5750648.1"/>
    </source>
</evidence>
<dbReference type="InterPro" id="IPR032599">
    <property type="entry name" value="YcdB/YcdC_rep_domain"/>
</dbReference>
<organism evidence="2 3">
    <name type="scientific">Metabacillus rhizolycopersici</name>
    <dbReference type="NCBI Taxonomy" id="2875709"/>
    <lineage>
        <taxon>Bacteria</taxon>
        <taxon>Bacillati</taxon>
        <taxon>Bacillota</taxon>
        <taxon>Bacilli</taxon>
        <taxon>Bacillales</taxon>
        <taxon>Bacillaceae</taxon>
        <taxon>Metabacillus</taxon>
    </lineage>
</organism>
<name>A0ABS7URM4_9BACI</name>
<dbReference type="EMBL" id="JAIQUM010000018">
    <property type="protein sequence ID" value="MBZ5750648.1"/>
    <property type="molecule type" value="Genomic_DNA"/>
</dbReference>
<dbReference type="RefSeq" id="WP_224138936.1">
    <property type="nucleotide sequence ID" value="NZ_JAIQUM010000018.1"/>
</dbReference>
<proteinExistence type="predicted"/>
<gene>
    <name evidence="2" type="ORF">K9V48_10380</name>
</gene>